<proteinExistence type="predicted"/>
<dbReference type="Proteomes" id="UP000747542">
    <property type="component" value="Unassembled WGS sequence"/>
</dbReference>
<accession>A0A8J5KBZ4</accession>
<evidence type="ECO:0000313" key="2">
    <source>
        <dbReference type="EMBL" id="KAG7170186.1"/>
    </source>
</evidence>
<feature type="signal peptide" evidence="1">
    <location>
        <begin position="1"/>
        <end position="18"/>
    </location>
</feature>
<keyword evidence="1" id="KW-0732">Signal</keyword>
<sequence>MKWLVLAVALGFLGLAQGRSEGDARIVVARSVKTAIAFNTVTSTNPVTCIFAANAAVCQRRRFRRFMPIIDHENQETLVDSSLDKDTDDEEEDVPRQGKRGGRIAVTLWTTVSSTFTITTTSTDTLTTFSLSYFCTVNGASSPPSCGMKWLIFALTLGVLSLVEGRDALDARIVAARSTKTAFFITTSTTVTPFTCAFATQEVS</sequence>
<dbReference type="AlphaFoldDB" id="A0A8J5KBZ4"/>
<comment type="caution">
    <text evidence="2">The sequence shown here is derived from an EMBL/GenBank/DDBJ whole genome shotgun (WGS) entry which is preliminary data.</text>
</comment>
<keyword evidence="3" id="KW-1185">Reference proteome</keyword>
<reference evidence="2" key="1">
    <citation type="journal article" date="2021" name="Sci. Adv.">
        <title>The American lobster genome reveals insights on longevity, neural, and immune adaptations.</title>
        <authorList>
            <person name="Polinski J.M."/>
            <person name="Zimin A.V."/>
            <person name="Clark K.F."/>
            <person name="Kohn A.B."/>
            <person name="Sadowski N."/>
            <person name="Timp W."/>
            <person name="Ptitsyn A."/>
            <person name="Khanna P."/>
            <person name="Romanova D.Y."/>
            <person name="Williams P."/>
            <person name="Greenwood S.J."/>
            <person name="Moroz L.L."/>
            <person name="Walt D.R."/>
            <person name="Bodnar A.G."/>
        </authorList>
    </citation>
    <scope>NUCLEOTIDE SEQUENCE</scope>
    <source>
        <strain evidence="2">GMGI-L3</strain>
    </source>
</reference>
<name>A0A8J5KBZ4_HOMAM</name>
<organism evidence="2 3">
    <name type="scientific">Homarus americanus</name>
    <name type="common">American lobster</name>
    <dbReference type="NCBI Taxonomy" id="6706"/>
    <lineage>
        <taxon>Eukaryota</taxon>
        <taxon>Metazoa</taxon>
        <taxon>Ecdysozoa</taxon>
        <taxon>Arthropoda</taxon>
        <taxon>Crustacea</taxon>
        <taxon>Multicrustacea</taxon>
        <taxon>Malacostraca</taxon>
        <taxon>Eumalacostraca</taxon>
        <taxon>Eucarida</taxon>
        <taxon>Decapoda</taxon>
        <taxon>Pleocyemata</taxon>
        <taxon>Astacidea</taxon>
        <taxon>Nephropoidea</taxon>
        <taxon>Nephropidae</taxon>
        <taxon>Homarus</taxon>
    </lineage>
</organism>
<dbReference type="EMBL" id="JAHLQT010014868">
    <property type="protein sequence ID" value="KAG7170186.1"/>
    <property type="molecule type" value="Genomic_DNA"/>
</dbReference>
<feature type="chain" id="PRO_5035159761" evidence="1">
    <location>
        <begin position="19"/>
        <end position="204"/>
    </location>
</feature>
<evidence type="ECO:0000313" key="3">
    <source>
        <dbReference type="Proteomes" id="UP000747542"/>
    </source>
</evidence>
<gene>
    <name evidence="2" type="ORF">Hamer_G020187</name>
</gene>
<feature type="non-terminal residue" evidence="2">
    <location>
        <position position="1"/>
    </location>
</feature>
<protein>
    <submittedName>
        <fullName evidence="2">Uncharacterized protein</fullName>
    </submittedName>
</protein>
<evidence type="ECO:0000256" key="1">
    <source>
        <dbReference type="SAM" id="SignalP"/>
    </source>
</evidence>